<protein>
    <submittedName>
        <fullName evidence="11">Retrovirus-related Pol polyprotein from transposon TNT 1-94</fullName>
    </submittedName>
</protein>
<organism evidence="11 12">
    <name type="scientific">Eumeta variegata</name>
    <name type="common">Bagworm moth</name>
    <name type="synonym">Eumeta japonica</name>
    <dbReference type="NCBI Taxonomy" id="151549"/>
    <lineage>
        <taxon>Eukaryota</taxon>
        <taxon>Metazoa</taxon>
        <taxon>Ecdysozoa</taxon>
        <taxon>Arthropoda</taxon>
        <taxon>Hexapoda</taxon>
        <taxon>Insecta</taxon>
        <taxon>Pterygota</taxon>
        <taxon>Neoptera</taxon>
        <taxon>Endopterygota</taxon>
        <taxon>Lepidoptera</taxon>
        <taxon>Glossata</taxon>
        <taxon>Ditrysia</taxon>
        <taxon>Tineoidea</taxon>
        <taxon>Psychidae</taxon>
        <taxon>Oiketicinae</taxon>
        <taxon>Eumeta</taxon>
    </lineage>
</organism>
<dbReference type="GO" id="GO:0003964">
    <property type="term" value="F:RNA-directed DNA polymerase activity"/>
    <property type="evidence" value="ECO:0007669"/>
    <property type="project" value="UniProtKB-KW"/>
</dbReference>
<evidence type="ECO:0000313" key="12">
    <source>
        <dbReference type="Proteomes" id="UP000299102"/>
    </source>
</evidence>
<dbReference type="GO" id="GO:0004519">
    <property type="term" value="F:endonuclease activity"/>
    <property type="evidence" value="ECO:0007669"/>
    <property type="project" value="UniProtKB-KW"/>
</dbReference>
<evidence type="ECO:0000313" key="11">
    <source>
        <dbReference type="EMBL" id="GBP06441.1"/>
    </source>
</evidence>
<dbReference type="GO" id="GO:0046872">
    <property type="term" value="F:metal ion binding"/>
    <property type="evidence" value="ECO:0007669"/>
    <property type="project" value="UniProtKB-KW"/>
</dbReference>
<dbReference type="InterPro" id="IPR039537">
    <property type="entry name" value="Retrotran_Ty1/copia-like"/>
</dbReference>
<feature type="domain" description="Integrase catalytic" evidence="10">
    <location>
        <begin position="60"/>
        <end position="110"/>
    </location>
</feature>
<evidence type="ECO:0000256" key="6">
    <source>
        <dbReference type="ARBA" id="ARBA00022908"/>
    </source>
</evidence>
<dbReference type="GO" id="GO:0015074">
    <property type="term" value="P:DNA integration"/>
    <property type="evidence" value="ECO:0007669"/>
    <property type="project" value="UniProtKB-KW"/>
</dbReference>
<dbReference type="GO" id="GO:0003887">
    <property type="term" value="F:DNA-directed DNA polymerase activity"/>
    <property type="evidence" value="ECO:0007669"/>
    <property type="project" value="UniProtKB-KW"/>
</dbReference>
<keyword evidence="9" id="KW-0233">DNA recombination</keyword>
<keyword evidence="8" id="KW-0548">Nucleotidyltransferase</keyword>
<evidence type="ECO:0000259" key="10">
    <source>
        <dbReference type="PROSITE" id="PS50994"/>
    </source>
</evidence>
<dbReference type="AlphaFoldDB" id="A0A4C1SZK5"/>
<dbReference type="OrthoDB" id="413361at2759"/>
<gene>
    <name evidence="11" type="ORF">EVAR_4579_1</name>
</gene>
<reference evidence="11 12" key="1">
    <citation type="journal article" date="2019" name="Commun. Biol.">
        <title>The bagworm genome reveals a unique fibroin gene that provides high tensile strength.</title>
        <authorList>
            <person name="Kono N."/>
            <person name="Nakamura H."/>
            <person name="Ohtoshi R."/>
            <person name="Tomita M."/>
            <person name="Numata K."/>
            <person name="Arakawa K."/>
        </authorList>
    </citation>
    <scope>NUCLEOTIDE SEQUENCE [LARGE SCALE GENOMIC DNA]</scope>
</reference>
<dbReference type="InterPro" id="IPR001584">
    <property type="entry name" value="Integrase_cat-core"/>
</dbReference>
<keyword evidence="5" id="KW-0460">Magnesium</keyword>
<comment type="caution">
    <text evidence="11">The sequence shown here is derived from an EMBL/GenBank/DDBJ whole genome shotgun (WGS) entry which is preliminary data.</text>
</comment>
<dbReference type="InterPro" id="IPR036397">
    <property type="entry name" value="RNaseH_sf"/>
</dbReference>
<evidence type="ECO:0000256" key="2">
    <source>
        <dbReference type="ARBA" id="ARBA00022723"/>
    </source>
</evidence>
<evidence type="ECO:0000256" key="9">
    <source>
        <dbReference type="ARBA" id="ARBA00023172"/>
    </source>
</evidence>
<proteinExistence type="predicted"/>
<dbReference type="GO" id="GO:0003676">
    <property type="term" value="F:nucleic acid binding"/>
    <property type="evidence" value="ECO:0007669"/>
    <property type="project" value="InterPro"/>
</dbReference>
<dbReference type="GO" id="GO:0016787">
    <property type="term" value="F:hydrolase activity"/>
    <property type="evidence" value="ECO:0007669"/>
    <property type="project" value="UniProtKB-KW"/>
</dbReference>
<evidence type="ECO:0000256" key="7">
    <source>
        <dbReference type="ARBA" id="ARBA00022918"/>
    </source>
</evidence>
<dbReference type="Proteomes" id="UP000299102">
    <property type="component" value="Unassembled WGS sequence"/>
</dbReference>
<keyword evidence="12" id="KW-1185">Reference proteome</keyword>
<keyword evidence="1" id="KW-0540">Nuclease</keyword>
<keyword evidence="8" id="KW-0808">Transferase</keyword>
<keyword evidence="6" id="KW-0229">DNA integration</keyword>
<evidence type="ECO:0000256" key="5">
    <source>
        <dbReference type="ARBA" id="ARBA00022842"/>
    </source>
</evidence>
<dbReference type="SUPFAM" id="SSF53098">
    <property type="entry name" value="Ribonuclease H-like"/>
    <property type="match status" value="1"/>
</dbReference>
<keyword evidence="8" id="KW-0239">DNA-directed DNA polymerase</keyword>
<accession>A0A4C1SZK5</accession>
<keyword evidence="3" id="KW-0255">Endonuclease</keyword>
<dbReference type="InterPro" id="IPR012337">
    <property type="entry name" value="RNaseH-like_sf"/>
</dbReference>
<dbReference type="PANTHER" id="PTHR42648">
    <property type="entry name" value="TRANSPOSASE, PUTATIVE-RELATED"/>
    <property type="match status" value="1"/>
</dbReference>
<name>A0A4C1SZK5_EUMVA</name>
<keyword evidence="7" id="KW-0695">RNA-directed DNA polymerase</keyword>
<dbReference type="PROSITE" id="PS50994">
    <property type="entry name" value="INTEGRASE"/>
    <property type="match status" value="1"/>
</dbReference>
<evidence type="ECO:0000256" key="8">
    <source>
        <dbReference type="ARBA" id="ARBA00022932"/>
    </source>
</evidence>
<sequence length="110" mass="12532">MRCQGKQSRLPINHVGTRSSEVLNIIHADVCGSMEAKNQVFKYFWGFKSLVENQQNEKIKTFRSDNGLEFCNPLLDSCLAEAGLVHEKTNTYTPEQNAISERLNRTLMPD</sequence>
<evidence type="ECO:0000256" key="4">
    <source>
        <dbReference type="ARBA" id="ARBA00022801"/>
    </source>
</evidence>
<evidence type="ECO:0000256" key="3">
    <source>
        <dbReference type="ARBA" id="ARBA00022759"/>
    </source>
</evidence>
<keyword evidence="4" id="KW-0378">Hydrolase</keyword>
<dbReference type="PANTHER" id="PTHR42648:SF11">
    <property type="entry name" value="TRANSPOSON TY4-P GAG-POL POLYPROTEIN"/>
    <property type="match status" value="1"/>
</dbReference>
<dbReference type="EMBL" id="BGZK01000022">
    <property type="protein sequence ID" value="GBP06441.1"/>
    <property type="molecule type" value="Genomic_DNA"/>
</dbReference>
<evidence type="ECO:0000256" key="1">
    <source>
        <dbReference type="ARBA" id="ARBA00022722"/>
    </source>
</evidence>
<dbReference type="Gene3D" id="3.30.420.10">
    <property type="entry name" value="Ribonuclease H-like superfamily/Ribonuclease H"/>
    <property type="match status" value="1"/>
</dbReference>
<dbReference type="GO" id="GO:0006310">
    <property type="term" value="P:DNA recombination"/>
    <property type="evidence" value="ECO:0007669"/>
    <property type="project" value="UniProtKB-KW"/>
</dbReference>
<dbReference type="STRING" id="151549.A0A4C1SZK5"/>
<keyword evidence="2" id="KW-0479">Metal-binding</keyword>